<feature type="compositionally biased region" description="Low complexity" evidence="14">
    <location>
        <begin position="897"/>
        <end position="912"/>
    </location>
</feature>
<evidence type="ECO:0000256" key="13">
    <source>
        <dbReference type="RuleBase" id="RU364064"/>
    </source>
</evidence>
<evidence type="ECO:0000256" key="9">
    <source>
        <dbReference type="ARBA" id="ARBA00023157"/>
    </source>
</evidence>
<dbReference type="EC" id="1.17.4.1" evidence="3 13"/>
<dbReference type="Pfam" id="PF08471">
    <property type="entry name" value="Ribonuc_red_2_N"/>
    <property type="match status" value="1"/>
</dbReference>
<dbReference type="Gene3D" id="3.20.70.20">
    <property type="match status" value="1"/>
</dbReference>
<proteinExistence type="inferred from homology"/>
<evidence type="ECO:0000313" key="19">
    <source>
        <dbReference type="Proteomes" id="UP000516957"/>
    </source>
</evidence>
<dbReference type="Pfam" id="PF12637">
    <property type="entry name" value="TSCPD"/>
    <property type="match status" value="1"/>
</dbReference>
<dbReference type="InterPro" id="IPR013344">
    <property type="entry name" value="RNR_NrdJ/NrdZ"/>
</dbReference>
<organism evidence="18 19">
    <name type="scientific">Nocardioides marinisabuli</name>
    <dbReference type="NCBI Taxonomy" id="419476"/>
    <lineage>
        <taxon>Bacteria</taxon>
        <taxon>Bacillati</taxon>
        <taxon>Actinomycetota</taxon>
        <taxon>Actinomycetes</taxon>
        <taxon>Propionibacteriales</taxon>
        <taxon>Nocardioidaceae</taxon>
        <taxon>Nocardioides</taxon>
    </lineage>
</organism>
<dbReference type="GO" id="GO:0000166">
    <property type="term" value="F:nucleotide binding"/>
    <property type="evidence" value="ECO:0007669"/>
    <property type="project" value="UniProtKB-KW"/>
</dbReference>
<gene>
    <name evidence="18" type="ORF">BKA08_001979</name>
</gene>
<feature type="domain" description="Ribonucleotide reductase large subunit C-terminal" evidence="15">
    <location>
        <begin position="156"/>
        <end position="691"/>
    </location>
</feature>
<evidence type="ECO:0000256" key="10">
    <source>
        <dbReference type="ARBA" id="ARBA00023285"/>
    </source>
</evidence>
<evidence type="ECO:0000256" key="4">
    <source>
        <dbReference type="ARBA" id="ARBA00014409"/>
    </source>
</evidence>
<comment type="cofactor">
    <cofactor evidence="1 13">
        <name>adenosylcob(III)alamin</name>
        <dbReference type="ChEBI" id="CHEBI:18408"/>
    </cofactor>
</comment>
<evidence type="ECO:0000256" key="14">
    <source>
        <dbReference type="SAM" id="MobiDB-lite"/>
    </source>
</evidence>
<dbReference type="GO" id="GO:0071897">
    <property type="term" value="P:DNA biosynthetic process"/>
    <property type="evidence" value="ECO:0007669"/>
    <property type="project" value="UniProtKB-KW"/>
</dbReference>
<evidence type="ECO:0000256" key="6">
    <source>
        <dbReference type="ARBA" id="ARBA00022634"/>
    </source>
</evidence>
<dbReference type="GO" id="GO:0004748">
    <property type="term" value="F:ribonucleoside-diphosphate reductase activity, thioredoxin disulfide as acceptor"/>
    <property type="evidence" value="ECO:0007669"/>
    <property type="project" value="UniProtKB-EC"/>
</dbReference>
<dbReference type="AlphaFoldDB" id="A0A7Y9JR14"/>
<dbReference type="PRINTS" id="PR01183">
    <property type="entry name" value="RIBORDTASEM1"/>
</dbReference>
<keyword evidence="5 13" id="KW-0846">Cobalamin</keyword>
<evidence type="ECO:0000256" key="8">
    <source>
        <dbReference type="ARBA" id="ARBA00023002"/>
    </source>
</evidence>
<name>A0A7Y9JR14_9ACTN</name>
<keyword evidence="19" id="KW-1185">Reference proteome</keyword>
<comment type="function">
    <text evidence="11 13">Catalyzes the reduction of ribonucleotides to deoxyribonucleotides. May function to provide a pool of deoxyribonucleotide precursors for DNA repair during oxygen limitation and/or for immediate growth after restoration of oxygen.</text>
</comment>
<dbReference type="CDD" id="cd02888">
    <property type="entry name" value="RNR_II_dimer"/>
    <property type="match status" value="1"/>
</dbReference>
<evidence type="ECO:0000256" key="7">
    <source>
        <dbReference type="ARBA" id="ARBA00022741"/>
    </source>
</evidence>
<keyword evidence="7 13" id="KW-0547">Nucleotide-binding</keyword>
<dbReference type="Proteomes" id="UP000516957">
    <property type="component" value="Unassembled WGS sequence"/>
</dbReference>
<evidence type="ECO:0000256" key="2">
    <source>
        <dbReference type="ARBA" id="ARBA00007405"/>
    </source>
</evidence>
<evidence type="ECO:0000256" key="5">
    <source>
        <dbReference type="ARBA" id="ARBA00022628"/>
    </source>
</evidence>
<feature type="domain" description="Ribonucleotide reductase class II vitamin B12-dependent N-terminal" evidence="16">
    <location>
        <begin position="45"/>
        <end position="135"/>
    </location>
</feature>
<feature type="region of interest" description="Disordered" evidence="14">
    <location>
        <begin position="700"/>
        <end position="719"/>
    </location>
</feature>
<dbReference type="NCBIfam" id="NF005122">
    <property type="entry name" value="PRK06556.1"/>
    <property type="match status" value="1"/>
</dbReference>
<comment type="caution">
    <text evidence="18">The sequence shown here is derived from an EMBL/GenBank/DDBJ whole genome shotgun (WGS) entry which is preliminary data.</text>
</comment>
<dbReference type="EMBL" id="JACCBE010000001">
    <property type="protein sequence ID" value="NYD57741.1"/>
    <property type="molecule type" value="Genomic_DNA"/>
</dbReference>
<dbReference type="GO" id="GO:0050897">
    <property type="term" value="F:cobalt ion binding"/>
    <property type="evidence" value="ECO:0007669"/>
    <property type="project" value="InterPro"/>
</dbReference>
<dbReference type="InterPro" id="IPR013678">
    <property type="entry name" value="RNR_2_N"/>
</dbReference>
<dbReference type="InterPro" id="IPR050862">
    <property type="entry name" value="RdRp_reductase_class-2"/>
</dbReference>
<comment type="similarity">
    <text evidence="2 13">Belongs to the ribonucleoside diphosphate reductase class-2 family.</text>
</comment>
<dbReference type="PANTHER" id="PTHR43371">
    <property type="entry name" value="VITAMIN B12-DEPENDENT RIBONUCLEOTIDE REDUCTASE"/>
    <property type="match status" value="1"/>
</dbReference>
<dbReference type="PANTHER" id="PTHR43371:SF1">
    <property type="entry name" value="RIBONUCLEOSIDE-DIPHOSPHATE REDUCTASE"/>
    <property type="match status" value="1"/>
</dbReference>
<reference evidence="18 19" key="1">
    <citation type="submission" date="2020-07" db="EMBL/GenBank/DDBJ databases">
        <title>Sequencing the genomes of 1000 actinobacteria strains.</title>
        <authorList>
            <person name="Klenk H.-P."/>
        </authorList>
    </citation>
    <scope>NUCLEOTIDE SEQUENCE [LARGE SCALE GENOMIC DNA]</scope>
    <source>
        <strain evidence="18 19">DSM 18965</strain>
    </source>
</reference>
<keyword evidence="6 13" id="KW-0237">DNA synthesis</keyword>
<evidence type="ECO:0000313" key="18">
    <source>
        <dbReference type="EMBL" id="NYD57741.1"/>
    </source>
</evidence>
<dbReference type="SUPFAM" id="SSF51998">
    <property type="entry name" value="PFL-like glycyl radical enzymes"/>
    <property type="match status" value="1"/>
</dbReference>
<dbReference type="InterPro" id="IPR024434">
    <property type="entry name" value="TSCPD_dom"/>
</dbReference>
<accession>A0A7Y9JR14</accession>
<feature type="region of interest" description="Disordered" evidence="14">
    <location>
        <begin position="1"/>
        <end position="20"/>
    </location>
</feature>
<keyword evidence="8 13" id="KW-0560">Oxidoreductase</keyword>
<dbReference type="GO" id="GO:0031419">
    <property type="term" value="F:cobalamin binding"/>
    <property type="evidence" value="ECO:0007669"/>
    <property type="project" value="UniProtKB-KW"/>
</dbReference>
<feature type="region of interest" description="Disordered" evidence="14">
    <location>
        <begin position="884"/>
        <end position="937"/>
    </location>
</feature>
<evidence type="ECO:0000256" key="1">
    <source>
        <dbReference type="ARBA" id="ARBA00001922"/>
    </source>
</evidence>
<sequence length="981" mass="106117">MTETVSGAGADAATKGQGKGLTMERVFSTEGVHPYDELTWESRDVVQTNWKTGATVFEQRGVEFPATWSVNASTIVTTKYFRGAVGTDARERSLKQLINRVVEQYVKGGVEHGYFATKADAEVFEHELTWLLVNQYFSFNSPVWFNVGTPSPQQVSACFILSVDDSMDSILNWYKEEGFIFKGGSGAGLNLSRIRSSKELLSSGGTASGPVSFMRGADASAGTIKSGGATRRAAKMVVLDVDHPDIEEFVATKAREEDKIRALRDAGFDMDLGGEDITSVQYQNANNSVRVSDEFMRAVEEGTEFGLRSRGTGEVIETVDARELFRKISTAAWECADPGLQYDDTINDWHTNPETGRITASNPCSEYMSLDNSSCNLASLNLLKFLKDDDTFDAELFAKAVEVIITAMDISICFADFPTEPIGQTTRDYRQLGIGYANLGALLMAMGLGYDSDGGRSMAATITSLMTGVSYKRSAELAGVVGPYTGYARNADAHKRVMRKHQAANDTVRTLHIADSQVHKLATAAWADVQKLGETNGFRNAQASVLAPTGTIGFMMDCDTTGIEPDFSLVKFKKLVGGGSMQIVNQTIPRALKKMGYQPESIEAIVAYIAEHGHVIDAPGLKTEHYEVFDTAMGARALAPMGHVRMMAACQPFLSGAISKTVNLPETATVEEIEDIYFQSWKLGLKATACYRDNCKVGQPMSSGKGENKGTDSNRPAATDEVETKVVEKVVYAPTRKRLPKSRVSRTTSFTVGGAEGYMTSGAHEDGQLGEIFLKLGKQGSTLAGVMDAFSIAVSIGLQYGVPLETYVSKFTNLRFEPAGLTDDADVRMAQSIMDYIFRRLALDYLPFEEREALSIYSADERQRYLETGSYEPVEETGGAAELVDTPSVGRDGGSSVGRAASEASVVETAEVVETHDTEGSNQREVPAQRDTSGAHTSAELMEKITGTAVDSPLCFTCGTKMRPAGSCYVCEGCGSTSGCS</sequence>
<evidence type="ECO:0000256" key="3">
    <source>
        <dbReference type="ARBA" id="ARBA00012274"/>
    </source>
</evidence>
<evidence type="ECO:0000256" key="12">
    <source>
        <dbReference type="ARBA" id="ARBA00047754"/>
    </source>
</evidence>
<dbReference type="NCBIfam" id="TIGR02504">
    <property type="entry name" value="NrdJ_Z"/>
    <property type="match status" value="1"/>
</dbReference>
<evidence type="ECO:0000259" key="17">
    <source>
        <dbReference type="Pfam" id="PF12637"/>
    </source>
</evidence>
<dbReference type="Pfam" id="PF02867">
    <property type="entry name" value="Ribonuc_red_lgC"/>
    <property type="match status" value="1"/>
</dbReference>
<feature type="domain" description="TSCPD" evidence="17">
    <location>
        <begin position="740"/>
        <end position="844"/>
    </location>
</feature>
<dbReference type="InterPro" id="IPR000788">
    <property type="entry name" value="RNR_lg_C"/>
</dbReference>
<comment type="catalytic activity">
    <reaction evidence="12 13">
        <text>a 2'-deoxyribonucleoside 5'-diphosphate + [thioredoxin]-disulfide + H2O = a ribonucleoside 5'-diphosphate + [thioredoxin]-dithiol</text>
        <dbReference type="Rhea" id="RHEA:23252"/>
        <dbReference type="Rhea" id="RHEA-COMP:10698"/>
        <dbReference type="Rhea" id="RHEA-COMP:10700"/>
        <dbReference type="ChEBI" id="CHEBI:15377"/>
        <dbReference type="ChEBI" id="CHEBI:29950"/>
        <dbReference type="ChEBI" id="CHEBI:50058"/>
        <dbReference type="ChEBI" id="CHEBI:57930"/>
        <dbReference type="ChEBI" id="CHEBI:73316"/>
        <dbReference type="EC" id="1.17.4.1"/>
    </reaction>
</comment>
<evidence type="ECO:0000256" key="11">
    <source>
        <dbReference type="ARBA" id="ARBA00025437"/>
    </source>
</evidence>
<keyword evidence="9" id="KW-1015">Disulfide bond</keyword>
<feature type="compositionally biased region" description="Polar residues" evidence="14">
    <location>
        <begin position="920"/>
        <end position="936"/>
    </location>
</feature>
<protein>
    <recommendedName>
        <fullName evidence="4 13">Vitamin B12-dependent ribonucleotide reductase</fullName>
        <ecNumber evidence="3 13">1.17.4.1</ecNumber>
    </recommendedName>
</protein>
<keyword evidence="10 13" id="KW-0170">Cobalt</keyword>
<evidence type="ECO:0000259" key="16">
    <source>
        <dbReference type="Pfam" id="PF08471"/>
    </source>
</evidence>
<evidence type="ECO:0000259" key="15">
    <source>
        <dbReference type="Pfam" id="PF02867"/>
    </source>
</evidence>
<dbReference type="FunFam" id="3.20.70.20:FF:000007">
    <property type="entry name" value="Vitamin B12-dependent ribonucleotide reductase"/>
    <property type="match status" value="1"/>
</dbReference>
<dbReference type="RefSeq" id="WP_179615459.1">
    <property type="nucleotide sequence ID" value="NZ_CP059163.1"/>
</dbReference>